<feature type="region of interest" description="Disordered" evidence="1">
    <location>
        <begin position="115"/>
        <end position="136"/>
    </location>
</feature>
<evidence type="ECO:0000313" key="2">
    <source>
        <dbReference type="EMBL" id="WNO06061.1"/>
    </source>
</evidence>
<evidence type="ECO:0000256" key="1">
    <source>
        <dbReference type="SAM" id="MobiDB-lite"/>
    </source>
</evidence>
<reference evidence="2 3" key="1">
    <citation type="submission" date="2023-08" db="EMBL/GenBank/DDBJ databases">
        <title>Rhodoferax potami sp. nov. and Rhodoferax mekongensis sp. nov., isolated from the Mekong River in Thailand.</title>
        <authorList>
            <person name="Kitikhun S."/>
            <person name="Charoenyingcharoen P."/>
            <person name="Siriarchawattana P."/>
            <person name="Likhitrattanapisal S."/>
            <person name="Nilsakha T."/>
            <person name="Chanpet A."/>
            <person name="Rattanawaree P."/>
            <person name="Ingsriswang S."/>
        </authorList>
    </citation>
    <scope>NUCLEOTIDE SEQUENCE [LARGE SCALE GENOMIC DNA]</scope>
    <source>
        <strain evidence="2 3">TBRC 17307</strain>
    </source>
</reference>
<name>A0ABZ0B3X2_9BURK</name>
<dbReference type="Proteomes" id="UP001302257">
    <property type="component" value="Chromosome"/>
</dbReference>
<evidence type="ECO:0000313" key="3">
    <source>
        <dbReference type="Proteomes" id="UP001302257"/>
    </source>
</evidence>
<dbReference type="InterPro" id="IPR027310">
    <property type="entry name" value="Profilin_CS"/>
</dbReference>
<accession>A0ABZ0B3X2</accession>
<protein>
    <submittedName>
        <fullName evidence="2">Uncharacterized protein</fullName>
    </submittedName>
</protein>
<feature type="compositionally biased region" description="Low complexity" evidence="1">
    <location>
        <begin position="35"/>
        <end position="58"/>
    </location>
</feature>
<organism evidence="2 3">
    <name type="scientific">Rhodoferax mekongensis</name>
    <dbReference type="NCBI Taxonomy" id="3068341"/>
    <lineage>
        <taxon>Bacteria</taxon>
        <taxon>Pseudomonadati</taxon>
        <taxon>Pseudomonadota</taxon>
        <taxon>Betaproteobacteria</taxon>
        <taxon>Burkholderiales</taxon>
        <taxon>Comamonadaceae</taxon>
        <taxon>Rhodoferax</taxon>
    </lineage>
</organism>
<proteinExistence type="predicted"/>
<dbReference type="RefSeq" id="WP_313868783.1">
    <property type="nucleotide sequence ID" value="NZ_CP132507.1"/>
</dbReference>
<sequence>MSWWQEIFDDVGDAFGKFGDFVSDGLSTAFNNFAQPNQGSQPSSSGGSNENYSNEGRSFAQRPVESGESASGGIIGKVMDFANKNKGLTEIVLKGISGGIASENQAEQRMKEMRAKDQMDQEASARVSASVSGLRGPGIINRQAQLKRTDGSGIYTNGKIYKG</sequence>
<dbReference type="EMBL" id="CP132507">
    <property type="protein sequence ID" value="WNO06061.1"/>
    <property type="molecule type" value="Genomic_DNA"/>
</dbReference>
<feature type="region of interest" description="Disordered" evidence="1">
    <location>
        <begin position="33"/>
        <end position="72"/>
    </location>
</feature>
<gene>
    <name evidence="2" type="ORF">RAN89_06420</name>
</gene>
<dbReference type="PROSITE" id="PS00414">
    <property type="entry name" value="PROFILIN"/>
    <property type="match status" value="1"/>
</dbReference>
<keyword evidence="3" id="KW-1185">Reference proteome</keyword>